<reference evidence="2" key="2">
    <citation type="submission" date="2015-06" db="EMBL/GenBank/DDBJ databases">
        <title>Genome Sequence of Bacillus endophyticus and Analysis of its Companion Mechanism in the Ketogulonigenium vulgare-Bacillus strain Consortium.</title>
        <authorList>
            <person name="Jia N."/>
            <person name="Du J."/>
            <person name="Ding M.-Z."/>
            <person name="Gao F."/>
            <person name="Yuan Y.-J."/>
        </authorList>
    </citation>
    <scope>NUCLEOTIDE SEQUENCE [LARGE SCALE GENOMIC DNA]</scope>
    <source>
        <strain evidence="2">Hbe603</strain>
    </source>
</reference>
<protein>
    <submittedName>
        <fullName evidence="1">Uncharacterized protein</fullName>
    </submittedName>
</protein>
<dbReference type="PATRIC" id="fig|135735.6.peg.1537"/>
<organism evidence="1 2">
    <name type="scientific">Priestia filamentosa</name>
    <dbReference type="NCBI Taxonomy" id="1402861"/>
    <lineage>
        <taxon>Bacteria</taxon>
        <taxon>Bacillati</taxon>
        <taxon>Bacillota</taxon>
        <taxon>Bacilli</taxon>
        <taxon>Bacillales</taxon>
        <taxon>Bacillaceae</taxon>
        <taxon>Priestia</taxon>
    </lineage>
</organism>
<dbReference type="RefSeq" id="WP_046216929.1">
    <property type="nucleotide sequence ID" value="NZ_CP011974.1"/>
</dbReference>
<proteinExistence type="predicted"/>
<dbReference type="AlphaFoldDB" id="A0A0H4KUJ2"/>
<accession>A0A0H4KUJ2</accession>
<evidence type="ECO:0000313" key="2">
    <source>
        <dbReference type="Proteomes" id="UP000036202"/>
    </source>
</evidence>
<keyword evidence="2" id="KW-1185">Reference proteome</keyword>
<dbReference type="Proteomes" id="UP000036202">
    <property type="component" value="Chromosome"/>
</dbReference>
<sequence>MGRAIVTNYKDKWALYSSIVEDSIVEFKTEDELKAYMAREMVYEGKLKAIELLMDFPHRLVVNDSVQVCPMKLQYHNWYTRLLATTTDEEYFRCIDSKLNELMN</sequence>
<gene>
    <name evidence="1" type="ORF">BEH_07565</name>
</gene>
<reference evidence="1 2" key="1">
    <citation type="journal article" date="2015" name="PLoS ONE">
        <title>Genome Sequence of Bacillus endophyticus and Analysis of Its Companion Mechanism in the Ketogulonigenium vulgare-Bacillus Strain Consortium.</title>
        <authorList>
            <person name="Jia N."/>
            <person name="Du J."/>
            <person name="Ding M.Z."/>
            <person name="Gao F."/>
            <person name="Yuan Y.J."/>
        </authorList>
    </citation>
    <scope>NUCLEOTIDE SEQUENCE [LARGE SCALE GENOMIC DNA]</scope>
    <source>
        <strain evidence="1 2">Hbe603</strain>
    </source>
</reference>
<name>A0A0H4KUJ2_9BACI</name>
<dbReference type="EMBL" id="CP011974">
    <property type="protein sequence ID" value="AKO91968.1"/>
    <property type="molecule type" value="Genomic_DNA"/>
</dbReference>
<evidence type="ECO:0000313" key="1">
    <source>
        <dbReference type="EMBL" id="AKO91968.1"/>
    </source>
</evidence>
<dbReference type="KEGG" id="beo:BEH_07565"/>